<evidence type="ECO:0000256" key="1">
    <source>
        <dbReference type="SAM" id="MobiDB-lite"/>
    </source>
</evidence>
<name>A0A1G8KD69_9PSED</name>
<feature type="region of interest" description="Disordered" evidence="1">
    <location>
        <begin position="135"/>
        <end position="159"/>
    </location>
</feature>
<accession>A0A1G8KD69</accession>
<gene>
    <name evidence="2" type="ORF">SAMN05216605_11356</name>
</gene>
<reference evidence="3" key="1">
    <citation type="submission" date="2016-10" db="EMBL/GenBank/DDBJ databases">
        <authorList>
            <person name="Varghese N."/>
            <person name="Submissions S."/>
        </authorList>
    </citation>
    <scope>NUCLEOTIDE SEQUENCE [LARGE SCALE GENOMIC DNA]</scope>
    <source>
        <strain evidence="3">ATCC 700689</strain>
    </source>
</reference>
<evidence type="ECO:0000313" key="3">
    <source>
        <dbReference type="Proteomes" id="UP000182894"/>
    </source>
</evidence>
<feature type="compositionally biased region" description="Polar residues" evidence="1">
    <location>
        <begin position="135"/>
        <end position="153"/>
    </location>
</feature>
<dbReference type="STRING" id="89065.SAMN05216605_11356"/>
<sequence length="159" mass="17486">MSEITRGVIGMPLKLAMSSELSRRQFHACAQSLLTELEGYRQGAQAEADAGDEARRELKDAKTMIEILRKFSNEMLGVAFEGGYLDGADVQDIGVRCGVLTVHEVKERCGEVCACAEYGFPTECYRKTSVTQSRDATVSMHTQNLTRQASTENELGETP</sequence>
<dbReference type="Proteomes" id="UP000182894">
    <property type="component" value="Unassembled WGS sequence"/>
</dbReference>
<dbReference type="OrthoDB" id="7033688at2"/>
<protein>
    <submittedName>
        <fullName evidence="2">Uncharacterized protein</fullName>
    </submittedName>
</protein>
<dbReference type="RefSeq" id="WP_074755904.1">
    <property type="nucleotide sequence ID" value="NZ_FNCO01000013.1"/>
</dbReference>
<dbReference type="AlphaFoldDB" id="A0A1G8KD69"/>
<dbReference type="EMBL" id="FNCO01000013">
    <property type="protein sequence ID" value="SDI41343.1"/>
    <property type="molecule type" value="Genomic_DNA"/>
</dbReference>
<proteinExistence type="predicted"/>
<organism evidence="2 3">
    <name type="scientific">Pseudomonas abietaniphila</name>
    <dbReference type="NCBI Taxonomy" id="89065"/>
    <lineage>
        <taxon>Bacteria</taxon>
        <taxon>Pseudomonadati</taxon>
        <taxon>Pseudomonadota</taxon>
        <taxon>Gammaproteobacteria</taxon>
        <taxon>Pseudomonadales</taxon>
        <taxon>Pseudomonadaceae</taxon>
        <taxon>Pseudomonas</taxon>
    </lineage>
</organism>
<keyword evidence="3" id="KW-1185">Reference proteome</keyword>
<evidence type="ECO:0000313" key="2">
    <source>
        <dbReference type="EMBL" id="SDI41343.1"/>
    </source>
</evidence>